<name>A0A4U5NTC6_STECR</name>
<reference evidence="2 3" key="1">
    <citation type="journal article" date="2015" name="Genome Biol.">
        <title>Comparative genomics of Steinernema reveals deeply conserved gene regulatory networks.</title>
        <authorList>
            <person name="Dillman A.R."/>
            <person name="Macchietto M."/>
            <person name="Porter C.F."/>
            <person name="Rogers A."/>
            <person name="Williams B."/>
            <person name="Antoshechkin I."/>
            <person name="Lee M.M."/>
            <person name="Goodwin Z."/>
            <person name="Lu X."/>
            <person name="Lewis E.E."/>
            <person name="Goodrich-Blair H."/>
            <person name="Stock S.P."/>
            <person name="Adams B.J."/>
            <person name="Sternberg P.W."/>
            <person name="Mortazavi A."/>
        </authorList>
    </citation>
    <scope>NUCLEOTIDE SEQUENCE [LARGE SCALE GENOMIC DNA]</scope>
    <source>
        <strain evidence="2 3">ALL</strain>
    </source>
</reference>
<comment type="caution">
    <text evidence="2">The sequence shown here is derived from an EMBL/GenBank/DDBJ whole genome shotgun (WGS) entry which is preliminary data.</text>
</comment>
<protein>
    <submittedName>
        <fullName evidence="2">Uncharacterized protein</fullName>
    </submittedName>
</protein>
<dbReference type="OrthoDB" id="5862791at2759"/>
<organism evidence="2 3">
    <name type="scientific">Steinernema carpocapsae</name>
    <name type="common">Entomopathogenic nematode</name>
    <dbReference type="NCBI Taxonomy" id="34508"/>
    <lineage>
        <taxon>Eukaryota</taxon>
        <taxon>Metazoa</taxon>
        <taxon>Ecdysozoa</taxon>
        <taxon>Nematoda</taxon>
        <taxon>Chromadorea</taxon>
        <taxon>Rhabditida</taxon>
        <taxon>Tylenchina</taxon>
        <taxon>Panagrolaimomorpha</taxon>
        <taxon>Strongyloidoidea</taxon>
        <taxon>Steinernematidae</taxon>
        <taxon>Steinernema</taxon>
    </lineage>
</organism>
<dbReference type="EMBL" id="AZBU02000003">
    <property type="protein sequence ID" value="TKR86749.1"/>
    <property type="molecule type" value="Genomic_DNA"/>
</dbReference>
<keyword evidence="3" id="KW-1185">Reference proteome</keyword>
<feature type="signal peptide" evidence="1">
    <location>
        <begin position="1"/>
        <end position="23"/>
    </location>
</feature>
<evidence type="ECO:0000313" key="2">
    <source>
        <dbReference type="EMBL" id="TKR86749.1"/>
    </source>
</evidence>
<sequence>MRHRPSSWVLFVLFSAIIESSLSSDPVQQLVRSVALDLRILGERILARIPIPNLDSSPISFQNDPNGVVVDTLTNLLDMCPVCLDIEKTPFFGTWHVIFWNRNFLLNTVSDIVQLIDKLVKNAPVSNGKSFAELFESPPVVICPQITFLDASDSTRLEVSLNADGEAKSIVGKMRRAEDNSLVWKIGPSLSTSMCVTYTNMMQSPAESDVLILAQIDSIPKCENFLVLAKNHSLQSNVAIVDYLERQRANSGLNPMLEVSCPRQ</sequence>
<dbReference type="Proteomes" id="UP000298663">
    <property type="component" value="Unassembled WGS sequence"/>
</dbReference>
<keyword evidence="1" id="KW-0732">Signal</keyword>
<proteinExistence type="predicted"/>
<reference evidence="2 3" key="2">
    <citation type="journal article" date="2019" name="G3 (Bethesda)">
        <title>Hybrid Assembly of the Genome of the Entomopathogenic Nematode Steinernema carpocapsae Identifies the X-Chromosome.</title>
        <authorList>
            <person name="Serra L."/>
            <person name="Macchietto M."/>
            <person name="Macias-Munoz A."/>
            <person name="McGill C.J."/>
            <person name="Rodriguez I.M."/>
            <person name="Rodriguez B."/>
            <person name="Murad R."/>
            <person name="Mortazavi A."/>
        </authorList>
    </citation>
    <scope>NUCLEOTIDE SEQUENCE [LARGE SCALE GENOMIC DNA]</scope>
    <source>
        <strain evidence="2 3">ALL</strain>
    </source>
</reference>
<evidence type="ECO:0000256" key="1">
    <source>
        <dbReference type="SAM" id="SignalP"/>
    </source>
</evidence>
<feature type="chain" id="PRO_5020714738" evidence="1">
    <location>
        <begin position="24"/>
        <end position="264"/>
    </location>
</feature>
<evidence type="ECO:0000313" key="3">
    <source>
        <dbReference type="Proteomes" id="UP000298663"/>
    </source>
</evidence>
<accession>A0A4U5NTC6</accession>
<gene>
    <name evidence="2" type="ORF">L596_011274</name>
</gene>
<dbReference type="AlphaFoldDB" id="A0A4U5NTC6"/>